<name>A0A1X6MTC3_9APHY</name>
<organism evidence="2 3">
    <name type="scientific">Postia placenta MAD-698-R-SB12</name>
    <dbReference type="NCBI Taxonomy" id="670580"/>
    <lineage>
        <taxon>Eukaryota</taxon>
        <taxon>Fungi</taxon>
        <taxon>Dikarya</taxon>
        <taxon>Basidiomycota</taxon>
        <taxon>Agaricomycotina</taxon>
        <taxon>Agaricomycetes</taxon>
        <taxon>Polyporales</taxon>
        <taxon>Adustoporiaceae</taxon>
        <taxon>Rhodonia</taxon>
    </lineage>
</organism>
<dbReference type="EMBL" id="KZ110601">
    <property type="protein sequence ID" value="OSX59641.1"/>
    <property type="molecule type" value="Genomic_DNA"/>
</dbReference>
<dbReference type="OrthoDB" id="2804651at2759"/>
<evidence type="ECO:0000313" key="2">
    <source>
        <dbReference type="EMBL" id="OSX59641.1"/>
    </source>
</evidence>
<dbReference type="RefSeq" id="XP_024336435.1">
    <property type="nucleotide sequence ID" value="XM_024477069.1"/>
</dbReference>
<dbReference type="AlphaFoldDB" id="A0A1X6MTC3"/>
<dbReference type="Gene3D" id="1.20.1280.50">
    <property type="match status" value="1"/>
</dbReference>
<proteinExistence type="predicted"/>
<dbReference type="GeneID" id="36322019"/>
<gene>
    <name evidence="2" type="ORF">POSPLADRAFT_1035237</name>
</gene>
<feature type="region of interest" description="Disordered" evidence="1">
    <location>
        <begin position="1"/>
        <end position="24"/>
    </location>
</feature>
<protein>
    <submittedName>
        <fullName evidence="2">Uncharacterized protein</fullName>
    </submittedName>
</protein>
<evidence type="ECO:0000256" key="1">
    <source>
        <dbReference type="SAM" id="MobiDB-lite"/>
    </source>
</evidence>
<dbReference type="Proteomes" id="UP000194127">
    <property type="component" value="Unassembled WGS sequence"/>
</dbReference>
<keyword evidence="3" id="KW-1185">Reference proteome</keyword>
<evidence type="ECO:0000313" key="3">
    <source>
        <dbReference type="Proteomes" id="UP000194127"/>
    </source>
</evidence>
<reference evidence="2 3" key="1">
    <citation type="submission" date="2017-04" db="EMBL/GenBank/DDBJ databases">
        <title>Genome Sequence of the Model Brown-Rot Fungus Postia placenta SB12.</title>
        <authorList>
            <consortium name="DOE Joint Genome Institute"/>
            <person name="Gaskell J."/>
            <person name="Kersten P."/>
            <person name="Larrondo L.F."/>
            <person name="Canessa P."/>
            <person name="Martinez D."/>
            <person name="Hibbett D."/>
            <person name="Schmoll M."/>
            <person name="Kubicek C.P."/>
            <person name="Martinez A.T."/>
            <person name="Yadav J."/>
            <person name="Master E."/>
            <person name="Magnuson J.K."/>
            <person name="James T."/>
            <person name="Yaver D."/>
            <person name="Berka R."/>
            <person name="Labutti K."/>
            <person name="Lipzen A."/>
            <person name="Aerts A."/>
            <person name="Barry K."/>
            <person name="Henrissat B."/>
            <person name="Blanchette R."/>
            <person name="Grigoriev I."/>
            <person name="Cullen D."/>
        </authorList>
    </citation>
    <scope>NUCLEOTIDE SEQUENCE [LARGE SCALE GENOMIC DNA]</scope>
    <source>
        <strain evidence="2 3">MAD-698-R-SB12</strain>
    </source>
</reference>
<accession>A0A1X6MTC3</accession>
<dbReference type="STRING" id="670580.A0A1X6MTC3"/>
<sequence length="541" mass="60134">MLPRVAASLEDAQEQVSTSKGANASRVFRHETSSTAGEITRLTRDPPINKLPLELLTRIFWLTVPPFKGFDAVIQGFWWPNIARVAKTRELVPLTHVCKGWRAIALQTPFLWSSINGSNNLAEPQRAALWAARAPPSIPTADAFLARSASIPINIFAQRDLHPSVLSMCRNHSSRIQELHLFCIDDKVEKIVSLTDFPAPCLEYVTVHAAQSMGYARGLPPTGSYTVSLFCGQASMLRYLTWQIGTCLPSNQFLSLTHLSIRPVISAVHHQWQLTDLLTLLSGCPALQELVLARLQDSLRYDDVPSVALASLRKIRVGWVHPTLATWLIEHIIPIENATVHIESTTDTCPSSCRPARMPMYRGELARVFLSTDMNDVITTVTAVGVTSGGICVEWASNRYRRKCPACLHWAPSLWAVWPLASTRELWISEHVDPEWLGGYPTIFRSLPCLKTIFFCESVYPKFRFGKYFDAFVAALSARCTNGVSAFCPRLKTLHLYLVTEAVGLETLAQLNAARRALGLEAGEILRQEGSTTAGRSPRVH</sequence>